<dbReference type="GO" id="GO:0030632">
    <property type="term" value="P:D-alanine biosynthetic process"/>
    <property type="evidence" value="ECO:0007669"/>
    <property type="project" value="TreeGrafter"/>
</dbReference>
<name>A0A6J4NCF3_9ACTN</name>
<evidence type="ECO:0000256" key="1">
    <source>
        <dbReference type="ARBA" id="ARBA00001933"/>
    </source>
</evidence>
<protein>
    <recommendedName>
        <fullName evidence="4">Alanine racemase N-terminal domain-containing protein</fullName>
    </recommendedName>
</protein>
<feature type="domain" description="Alanine racemase N-terminal" evidence="4">
    <location>
        <begin position="13"/>
        <end position="167"/>
    </location>
</feature>
<dbReference type="PANTHER" id="PTHR30511">
    <property type="entry name" value="ALANINE RACEMASE"/>
    <property type="match status" value="1"/>
</dbReference>
<proteinExistence type="predicted"/>
<dbReference type="InterPro" id="IPR000821">
    <property type="entry name" value="Ala_racemase"/>
</dbReference>
<dbReference type="InterPro" id="IPR029066">
    <property type="entry name" value="PLP-binding_barrel"/>
</dbReference>
<gene>
    <name evidence="5" type="ORF">AVDCRST_MAG75-1141</name>
</gene>
<evidence type="ECO:0000313" key="5">
    <source>
        <dbReference type="EMBL" id="CAA9383583.1"/>
    </source>
</evidence>
<sequence length="356" mass="38051">MGVSGVTLRLDGARWREHLQTVSRATPGLVPVVKGNGYGYGLARLAQESADFGADTIAVGTASEVDAVREIFAGDIVVMSPWRPDNGLAVTLAADPRVISTVSRLADVAAIADLAVEGRRPRVLVEVLTSMRRHGIPAPDLDQVTSLLPQVDFVGWSIHLPILAEGRYPEAERLSRAARNTAPGTLWLSHLPADEGSALARQLGGANADPAPIRLRVGTRLWLGDESTRRTTATVLDVHRVNRGERAGYRQRVVPADGWIVVISGGTSHGIGLEAPTPAVSMRQRVISVATGSLEAAGLALSPYTIGSKKRWFLEPPHMQSSLIFLPRKQAPPAVGDEVPVELRLTTASVDRIVTD</sequence>
<dbReference type="Gene3D" id="3.20.20.10">
    <property type="entry name" value="Alanine racemase"/>
    <property type="match status" value="1"/>
</dbReference>
<dbReference type="AlphaFoldDB" id="A0A6J4NCF3"/>
<dbReference type="SUPFAM" id="SSF51419">
    <property type="entry name" value="PLP-binding barrel"/>
    <property type="match status" value="1"/>
</dbReference>
<evidence type="ECO:0000256" key="2">
    <source>
        <dbReference type="ARBA" id="ARBA00022898"/>
    </source>
</evidence>
<organism evidence="5">
    <name type="scientific">uncultured Propionibacteriaceae bacterium</name>
    <dbReference type="NCBI Taxonomy" id="257457"/>
    <lineage>
        <taxon>Bacteria</taxon>
        <taxon>Bacillati</taxon>
        <taxon>Actinomycetota</taxon>
        <taxon>Actinomycetes</taxon>
        <taxon>Propionibacteriales</taxon>
        <taxon>Propionibacteriaceae</taxon>
        <taxon>environmental samples</taxon>
    </lineage>
</organism>
<keyword evidence="3" id="KW-0413">Isomerase</keyword>
<reference evidence="5" key="1">
    <citation type="submission" date="2020-02" db="EMBL/GenBank/DDBJ databases">
        <authorList>
            <person name="Meier V. D."/>
        </authorList>
    </citation>
    <scope>NUCLEOTIDE SEQUENCE</scope>
    <source>
        <strain evidence="5">AVDCRST_MAG75</strain>
    </source>
</reference>
<dbReference type="GO" id="GO:0005829">
    <property type="term" value="C:cytosol"/>
    <property type="evidence" value="ECO:0007669"/>
    <property type="project" value="TreeGrafter"/>
</dbReference>
<keyword evidence="2" id="KW-0663">Pyridoxal phosphate</keyword>
<accession>A0A6J4NCF3</accession>
<dbReference type="GO" id="GO:0008784">
    <property type="term" value="F:alanine racemase activity"/>
    <property type="evidence" value="ECO:0007669"/>
    <property type="project" value="TreeGrafter"/>
</dbReference>
<dbReference type="EMBL" id="CADCUO010000067">
    <property type="protein sequence ID" value="CAA9383583.1"/>
    <property type="molecule type" value="Genomic_DNA"/>
</dbReference>
<dbReference type="Pfam" id="PF01168">
    <property type="entry name" value="Ala_racemase_N"/>
    <property type="match status" value="1"/>
</dbReference>
<dbReference type="PANTHER" id="PTHR30511:SF0">
    <property type="entry name" value="ALANINE RACEMASE, CATABOLIC-RELATED"/>
    <property type="match status" value="1"/>
</dbReference>
<dbReference type="InterPro" id="IPR001608">
    <property type="entry name" value="Ala_racemase_N"/>
</dbReference>
<comment type="cofactor">
    <cofactor evidence="1">
        <name>pyridoxal 5'-phosphate</name>
        <dbReference type="ChEBI" id="CHEBI:597326"/>
    </cofactor>
</comment>
<evidence type="ECO:0000256" key="3">
    <source>
        <dbReference type="ARBA" id="ARBA00023235"/>
    </source>
</evidence>
<evidence type="ECO:0000259" key="4">
    <source>
        <dbReference type="Pfam" id="PF01168"/>
    </source>
</evidence>
<dbReference type="GO" id="GO:0030170">
    <property type="term" value="F:pyridoxal phosphate binding"/>
    <property type="evidence" value="ECO:0007669"/>
    <property type="project" value="TreeGrafter"/>
</dbReference>